<dbReference type="EMBL" id="JNFF01000019">
    <property type="protein sequence ID" value="KEQ31187.1"/>
    <property type="molecule type" value="Genomic_DNA"/>
</dbReference>
<dbReference type="eggNOG" id="ENOG5032ZG6">
    <property type="taxonomic scope" value="Bacteria"/>
</dbReference>
<evidence type="ECO:0000313" key="2">
    <source>
        <dbReference type="Proteomes" id="UP000028007"/>
    </source>
</evidence>
<organism evidence="1 2">
    <name type="scientific">Pedobacter antarcticus 4BY</name>
    <dbReference type="NCBI Taxonomy" id="1358423"/>
    <lineage>
        <taxon>Bacteria</taxon>
        <taxon>Pseudomonadati</taxon>
        <taxon>Bacteroidota</taxon>
        <taxon>Sphingobacteriia</taxon>
        <taxon>Sphingobacteriales</taxon>
        <taxon>Sphingobacteriaceae</taxon>
        <taxon>Pedobacter</taxon>
    </lineage>
</organism>
<evidence type="ECO:0000313" key="1">
    <source>
        <dbReference type="EMBL" id="KEQ31187.1"/>
    </source>
</evidence>
<evidence type="ECO:0008006" key="3">
    <source>
        <dbReference type="Google" id="ProtNLM"/>
    </source>
</evidence>
<dbReference type="Proteomes" id="UP000028007">
    <property type="component" value="Unassembled WGS sequence"/>
</dbReference>
<accession>A0A081PKG4</accession>
<proteinExistence type="predicted"/>
<protein>
    <recommendedName>
        <fullName evidence="3">HK97 gp10 family phage protein</fullName>
    </recommendedName>
</protein>
<reference evidence="1 2" key="1">
    <citation type="journal article" date="1992" name="Int. J. Syst. Bacteriol.">
        <title>Sphingobacterium antarcticus sp. nov. a Psychrotrophic Bacterium from the Soils of Schirmacher Oasis, Antarctica.</title>
        <authorList>
            <person name="Shivaji S."/>
            <person name="Ray M.K."/>
            <person name="Rao N.S."/>
            <person name="Saiserr L."/>
            <person name="Jagannadham M.V."/>
            <person name="Kumar G.S."/>
            <person name="Reddy G."/>
            <person name="Bhargava P.M."/>
        </authorList>
    </citation>
    <scope>NUCLEOTIDE SEQUENCE [LARGE SCALE GENOMIC DNA]</scope>
    <source>
        <strain evidence="1 2">4BY</strain>
    </source>
</reference>
<sequence length="146" mass="16276">MKPSFTNAQVRKELERQLERIESAIISRLQYIGETFVNNARLNGKYLDQTGNLRSSIGYIVMKNRKVVKENFEKSGKGGPKGVSSAKDYINKLKLNFGNGYVLIVVAGMDYAAAVESRGKDVLTASSIIAKKDLQAAVRNFRKMLK</sequence>
<keyword evidence="2" id="KW-1185">Reference proteome</keyword>
<comment type="caution">
    <text evidence="1">The sequence shown here is derived from an EMBL/GenBank/DDBJ whole genome shotgun (WGS) entry which is preliminary data.</text>
</comment>
<name>A0A081PKG4_9SPHI</name>
<dbReference type="AlphaFoldDB" id="A0A081PKG4"/>
<gene>
    <name evidence="1" type="ORF">N180_02765</name>
</gene>